<feature type="domain" description="C2H2-type" evidence="7">
    <location>
        <begin position="212"/>
        <end position="239"/>
    </location>
</feature>
<evidence type="ECO:0000313" key="8">
    <source>
        <dbReference type="EMBL" id="KAL2264787.1"/>
    </source>
</evidence>
<name>A0ABR4D341_9PEZI</name>
<feature type="region of interest" description="Disordered" evidence="6">
    <location>
        <begin position="348"/>
        <end position="437"/>
    </location>
</feature>
<keyword evidence="9" id="KW-1185">Reference proteome</keyword>
<reference evidence="8 9" key="1">
    <citation type="journal article" date="2024" name="Commun. Biol.">
        <title>Comparative genomic analysis of thermophilic fungi reveals convergent evolutionary adaptations and gene losses.</title>
        <authorList>
            <person name="Steindorff A.S."/>
            <person name="Aguilar-Pontes M.V."/>
            <person name="Robinson A.J."/>
            <person name="Andreopoulos B."/>
            <person name="LaButti K."/>
            <person name="Kuo A."/>
            <person name="Mondo S."/>
            <person name="Riley R."/>
            <person name="Otillar R."/>
            <person name="Haridas S."/>
            <person name="Lipzen A."/>
            <person name="Grimwood J."/>
            <person name="Schmutz J."/>
            <person name="Clum A."/>
            <person name="Reid I.D."/>
            <person name="Moisan M.C."/>
            <person name="Butler G."/>
            <person name="Nguyen T.T.M."/>
            <person name="Dewar K."/>
            <person name="Conant G."/>
            <person name="Drula E."/>
            <person name="Henrissat B."/>
            <person name="Hansel C."/>
            <person name="Singer S."/>
            <person name="Hutchinson M.I."/>
            <person name="de Vries R.P."/>
            <person name="Natvig D.O."/>
            <person name="Powell A.J."/>
            <person name="Tsang A."/>
            <person name="Grigoriev I.V."/>
        </authorList>
    </citation>
    <scope>NUCLEOTIDE SEQUENCE [LARGE SCALE GENOMIC DNA]</scope>
    <source>
        <strain evidence="8 9">ATCC 22073</strain>
    </source>
</reference>
<dbReference type="PANTHER" id="PTHR14003:SF20">
    <property type="entry name" value="FINGER DOMAIN PROTEIN, PUTATIVE (AFU_ORTHOLOGUE AFUA_4G10380)-RELATED"/>
    <property type="match status" value="1"/>
</dbReference>
<proteinExistence type="predicted"/>
<keyword evidence="3 5" id="KW-0863">Zinc-finger</keyword>
<dbReference type="EMBL" id="JAZGUE010000007">
    <property type="protein sequence ID" value="KAL2264787.1"/>
    <property type="molecule type" value="Genomic_DNA"/>
</dbReference>
<comment type="caution">
    <text evidence="8">The sequence shown here is derived from an EMBL/GenBank/DDBJ whole genome shotgun (WGS) entry which is preliminary data.</text>
</comment>
<feature type="region of interest" description="Disordered" evidence="6">
    <location>
        <begin position="294"/>
        <end position="332"/>
    </location>
</feature>
<dbReference type="InterPro" id="IPR013087">
    <property type="entry name" value="Znf_C2H2_type"/>
</dbReference>
<dbReference type="GeneID" id="98128747"/>
<organism evidence="8 9">
    <name type="scientific">Remersonia thermophila</name>
    <dbReference type="NCBI Taxonomy" id="72144"/>
    <lineage>
        <taxon>Eukaryota</taxon>
        <taxon>Fungi</taxon>
        <taxon>Dikarya</taxon>
        <taxon>Ascomycota</taxon>
        <taxon>Pezizomycotina</taxon>
        <taxon>Sordariomycetes</taxon>
        <taxon>Sordariomycetidae</taxon>
        <taxon>Sordariales</taxon>
        <taxon>Sordariales incertae sedis</taxon>
        <taxon>Remersonia</taxon>
    </lineage>
</organism>
<dbReference type="Proteomes" id="UP001600064">
    <property type="component" value="Unassembled WGS sequence"/>
</dbReference>
<dbReference type="PROSITE" id="PS00028">
    <property type="entry name" value="ZINC_FINGER_C2H2_1"/>
    <property type="match status" value="4"/>
</dbReference>
<gene>
    <name evidence="8" type="ORF">VTJ83DRAFT_7297</name>
</gene>
<accession>A0ABR4D341</accession>
<evidence type="ECO:0000313" key="9">
    <source>
        <dbReference type="Proteomes" id="UP001600064"/>
    </source>
</evidence>
<feature type="compositionally biased region" description="Low complexity" evidence="6">
    <location>
        <begin position="30"/>
        <end position="72"/>
    </location>
</feature>
<dbReference type="SMART" id="SM00355">
    <property type="entry name" value="ZnF_C2H2"/>
    <property type="match status" value="4"/>
</dbReference>
<feature type="region of interest" description="Disordered" evidence="6">
    <location>
        <begin position="1"/>
        <end position="96"/>
    </location>
</feature>
<dbReference type="InterPro" id="IPR036236">
    <property type="entry name" value="Znf_C2H2_sf"/>
</dbReference>
<dbReference type="SUPFAM" id="SSF57667">
    <property type="entry name" value="beta-beta-alpha zinc fingers"/>
    <property type="match status" value="2"/>
</dbReference>
<feature type="domain" description="C2H2-type" evidence="7">
    <location>
        <begin position="182"/>
        <end position="211"/>
    </location>
</feature>
<dbReference type="RefSeq" id="XP_070863514.1">
    <property type="nucleotide sequence ID" value="XM_071014103.1"/>
</dbReference>
<protein>
    <recommendedName>
        <fullName evidence="7">C2H2-type domain-containing protein</fullName>
    </recommendedName>
</protein>
<evidence type="ECO:0000256" key="4">
    <source>
        <dbReference type="ARBA" id="ARBA00022833"/>
    </source>
</evidence>
<feature type="compositionally biased region" description="Polar residues" evidence="6">
    <location>
        <begin position="323"/>
        <end position="332"/>
    </location>
</feature>
<feature type="domain" description="C2H2-type" evidence="7">
    <location>
        <begin position="154"/>
        <end position="181"/>
    </location>
</feature>
<sequence>MSQSTPEPAGAMGIGSVLNLRGETAEHQSQEVQQLEQAQQSHEQQQPQQVAAPDQQQQSQPDQRSLQSLQPLAGDKPGSPHPSEPQRFSGPMSASYPSPTTMAVVGVSASMPALGIPTGPVVNHEMPGSVVPVLPTAVYQPSAAQPPPPAVKQFPCSSCGKPFARRSDLARHERIHTNNRPHVCDYPGCGKRFIQRSALTVHQRVHTGEKPHRCERCDRCFSDSSSLARHRRIHSGKRPYTCPYVDCQKTFTRRTTLTRHQNHHVGTVEDAARAHAEALAQNANAAAAAVAAAARAQSQPASEHTSSHESPMAGTASPAQRPISMSPSTDLTSMNNIQYLNNTIPAHLRGDMHVGSPSPTTSTGFNNGMRPTSHPAAYAPQTLEPSIEQQQQQQQQGPGSASGSPHIGSVGWASPAPVGSPTQSPNGNAYVYPDPESYPSGTSIASMFYNSALAARRPDSTEPSNPTFEAKGRTAELWANSQ</sequence>
<keyword evidence="2" id="KW-0677">Repeat</keyword>
<keyword evidence="1" id="KW-0479">Metal-binding</keyword>
<dbReference type="Pfam" id="PF00096">
    <property type="entry name" value="zf-C2H2"/>
    <property type="match status" value="4"/>
</dbReference>
<evidence type="ECO:0000256" key="5">
    <source>
        <dbReference type="PROSITE-ProRule" id="PRU00042"/>
    </source>
</evidence>
<evidence type="ECO:0000256" key="6">
    <source>
        <dbReference type="SAM" id="MobiDB-lite"/>
    </source>
</evidence>
<evidence type="ECO:0000259" key="7">
    <source>
        <dbReference type="PROSITE" id="PS50157"/>
    </source>
</evidence>
<feature type="compositionally biased region" description="Polar residues" evidence="6">
    <location>
        <begin position="357"/>
        <end position="370"/>
    </location>
</feature>
<dbReference type="Gene3D" id="3.30.160.60">
    <property type="entry name" value="Classic Zinc Finger"/>
    <property type="match status" value="4"/>
</dbReference>
<dbReference type="PANTHER" id="PTHR14003">
    <property type="entry name" value="TRANSCRIPTIONAL REPRESSOR PROTEIN YY"/>
    <property type="match status" value="1"/>
</dbReference>
<evidence type="ECO:0000256" key="2">
    <source>
        <dbReference type="ARBA" id="ARBA00022737"/>
    </source>
</evidence>
<dbReference type="PROSITE" id="PS50157">
    <property type="entry name" value="ZINC_FINGER_C2H2_2"/>
    <property type="match status" value="4"/>
</dbReference>
<feature type="region of interest" description="Disordered" evidence="6">
    <location>
        <begin position="455"/>
        <end position="482"/>
    </location>
</feature>
<keyword evidence="4" id="KW-0862">Zinc</keyword>
<evidence type="ECO:0000256" key="3">
    <source>
        <dbReference type="ARBA" id="ARBA00022771"/>
    </source>
</evidence>
<feature type="domain" description="C2H2-type" evidence="7">
    <location>
        <begin position="240"/>
        <end position="269"/>
    </location>
</feature>
<evidence type="ECO:0000256" key="1">
    <source>
        <dbReference type="ARBA" id="ARBA00022723"/>
    </source>
</evidence>